<keyword evidence="2" id="KW-1185">Reference proteome</keyword>
<organism evidence="1 2">
    <name type="scientific">Actinokineospora xionganensis</name>
    <dbReference type="NCBI Taxonomy" id="2684470"/>
    <lineage>
        <taxon>Bacteria</taxon>
        <taxon>Bacillati</taxon>
        <taxon>Actinomycetota</taxon>
        <taxon>Actinomycetes</taxon>
        <taxon>Pseudonocardiales</taxon>
        <taxon>Pseudonocardiaceae</taxon>
        <taxon>Actinokineospora</taxon>
    </lineage>
</organism>
<gene>
    <name evidence="1" type="ORF">GPZ80_19445</name>
</gene>
<comment type="caution">
    <text evidence="1">The sequence shown here is derived from an EMBL/GenBank/DDBJ whole genome shotgun (WGS) entry which is preliminary data.</text>
</comment>
<sequence length="133" mass="14897">MTAVVRHAAVYSHFACRWCVKGRNADRQSITTIFDLAPDHRSILVHPGAIDTFSLQLLPDTIPALVEACEDLRSRTVSGLHPRHGKRTLELREIHDGISTVFTIPGARLVIDYQGVGLHALQDMLTEIRDCFR</sequence>
<evidence type="ECO:0000313" key="2">
    <source>
        <dbReference type="Proteomes" id="UP000734823"/>
    </source>
</evidence>
<protein>
    <submittedName>
        <fullName evidence="1">Uncharacterized protein</fullName>
    </submittedName>
</protein>
<evidence type="ECO:0000313" key="1">
    <source>
        <dbReference type="EMBL" id="MBC6449342.1"/>
    </source>
</evidence>
<name>A0ABR7L9J2_9PSEU</name>
<dbReference type="EMBL" id="JABVED010000011">
    <property type="protein sequence ID" value="MBC6449342.1"/>
    <property type="molecule type" value="Genomic_DNA"/>
</dbReference>
<reference evidence="1 2" key="1">
    <citation type="submission" date="2020-06" db="EMBL/GenBank/DDBJ databases">
        <title>Actinokineospora xiongansis sp. nov., isolated from soil of Baiyangdian.</title>
        <authorList>
            <person name="Zhang X."/>
        </authorList>
    </citation>
    <scope>NUCLEOTIDE SEQUENCE [LARGE SCALE GENOMIC DNA]</scope>
    <source>
        <strain evidence="1 2">HBU206404</strain>
    </source>
</reference>
<dbReference type="Proteomes" id="UP000734823">
    <property type="component" value="Unassembled WGS sequence"/>
</dbReference>
<accession>A0ABR7L9J2</accession>
<dbReference type="RefSeq" id="WP_187222038.1">
    <property type="nucleotide sequence ID" value="NZ_JABVED010000011.1"/>
</dbReference>
<proteinExistence type="predicted"/>